<evidence type="ECO:0000256" key="4">
    <source>
        <dbReference type="ARBA" id="ARBA00022676"/>
    </source>
</evidence>
<comment type="subcellular location">
    <subcellularLocation>
        <location evidence="1 12">Golgi apparatus</location>
        <location evidence="1 12">Golgi stack membrane</location>
        <topology evidence="1 12">Single-pass type II membrane protein</topology>
    </subcellularLocation>
</comment>
<keyword evidence="7" id="KW-0735">Signal-anchor</keyword>
<evidence type="ECO:0000256" key="5">
    <source>
        <dbReference type="ARBA" id="ARBA00022679"/>
    </source>
</evidence>
<dbReference type="Pfam" id="PF00852">
    <property type="entry name" value="Glyco_transf_10"/>
    <property type="match status" value="1"/>
</dbReference>
<keyword evidence="15" id="KW-1185">Reference proteome</keyword>
<evidence type="ECO:0000256" key="1">
    <source>
        <dbReference type="ARBA" id="ARBA00004447"/>
    </source>
</evidence>
<dbReference type="PANTHER" id="PTHR48438:SF1">
    <property type="entry name" value="ALPHA-(1,3)-FUCOSYLTRANSFERASE C-RELATED"/>
    <property type="match status" value="1"/>
</dbReference>
<dbReference type="SUPFAM" id="SSF53756">
    <property type="entry name" value="UDP-Glycosyltransferase/glycogen phosphorylase"/>
    <property type="match status" value="1"/>
</dbReference>
<dbReference type="EC" id="2.4.1.-" evidence="12"/>
<keyword evidence="10 12" id="KW-0472">Membrane</keyword>
<keyword evidence="6 12" id="KW-0812">Transmembrane</keyword>
<keyword evidence="5 12" id="KW-0808">Transferase</keyword>
<dbReference type="Proteomes" id="UP000694920">
    <property type="component" value="Unplaced"/>
</dbReference>
<sequence>MSILYTHILAVFYIPRTIVVKICGVFLVLIIVLLPCIFYLDVDVDIMIRRKSTYANDTEKIKTILYWTKMFYDKNFYFGEGKIFRNCAVPTCYGTHERDFLEKLEDYDAILFHGIELNVSDIPISRSSRQRYIFVNMESPANWRLDNNYVPDGFYNWTMTYRMDSDIPRPYGNIVNKKTKEIVYPVRDHEVVNHKEVEAYVDLIKSRNSTKLEVSKKSPDNCKVRTAAWFVSHCNTVSDRERYVAELQRYVDVDVYGNCGAGKCQSNDDRCYEMLESRYHFYLSFENSLCEDYVTEKLYKVMRYNLVPIVFGAANYSKFVPPRSYINVADYESPRHLARHLLDLRSNDIEYEKYFWWKEFYEVDLGHDSTLCRMCEMLHRNEMSSPEVIVGLKDWWTKGQCRDSREFFKKIT</sequence>
<dbReference type="InterPro" id="IPR038577">
    <property type="entry name" value="GT10-like_C_sf"/>
</dbReference>
<evidence type="ECO:0000256" key="11">
    <source>
        <dbReference type="ARBA" id="ARBA00023180"/>
    </source>
</evidence>
<evidence type="ECO:0000313" key="15">
    <source>
        <dbReference type="Proteomes" id="UP000694920"/>
    </source>
</evidence>
<evidence type="ECO:0000313" key="16">
    <source>
        <dbReference type="RefSeq" id="XP_015589065.2"/>
    </source>
</evidence>
<dbReference type="GeneID" id="107264859"/>
<dbReference type="Pfam" id="PF17039">
    <property type="entry name" value="Glyco_tran_10_N"/>
    <property type="match status" value="1"/>
</dbReference>
<feature type="transmembrane region" description="Helical" evidence="12">
    <location>
        <begin position="18"/>
        <end position="40"/>
    </location>
</feature>
<dbReference type="RefSeq" id="XP_015589065.2">
    <property type="nucleotide sequence ID" value="XM_015733579.2"/>
</dbReference>
<dbReference type="Gene3D" id="3.40.50.11660">
    <property type="entry name" value="Glycosyl transferase family 10, C-terminal domain"/>
    <property type="match status" value="1"/>
</dbReference>
<comment type="pathway">
    <text evidence="2">Protein modification; protein glycosylation.</text>
</comment>
<evidence type="ECO:0000256" key="6">
    <source>
        <dbReference type="ARBA" id="ARBA00022692"/>
    </source>
</evidence>
<dbReference type="InterPro" id="IPR055270">
    <property type="entry name" value="Glyco_tran_10_C"/>
</dbReference>
<name>A0AAJ7BLL6_CEPCN</name>
<accession>A0AAJ7BLL6</accession>
<feature type="domain" description="Fucosyltransferase C-terminal" evidence="13">
    <location>
        <begin position="223"/>
        <end position="393"/>
    </location>
</feature>
<evidence type="ECO:0000256" key="9">
    <source>
        <dbReference type="ARBA" id="ARBA00023034"/>
    </source>
</evidence>
<dbReference type="GO" id="GO:0008417">
    <property type="term" value="F:fucosyltransferase activity"/>
    <property type="evidence" value="ECO:0007669"/>
    <property type="project" value="InterPro"/>
</dbReference>
<evidence type="ECO:0000256" key="8">
    <source>
        <dbReference type="ARBA" id="ARBA00022989"/>
    </source>
</evidence>
<organism evidence="15 16">
    <name type="scientific">Cephus cinctus</name>
    <name type="common">Wheat stem sawfly</name>
    <dbReference type="NCBI Taxonomy" id="211228"/>
    <lineage>
        <taxon>Eukaryota</taxon>
        <taxon>Metazoa</taxon>
        <taxon>Ecdysozoa</taxon>
        <taxon>Arthropoda</taxon>
        <taxon>Hexapoda</taxon>
        <taxon>Insecta</taxon>
        <taxon>Pterygota</taxon>
        <taxon>Neoptera</taxon>
        <taxon>Endopterygota</taxon>
        <taxon>Hymenoptera</taxon>
        <taxon>Cephoidea</taxon>
        <taxon>Cephidae</taxon>
        <taxon>Cephus</taxon>
    </lineage>
</organism>
<dbReference type="InterPro" id="IPR031481">
    <property type="entry name" value="Glyco_tran_10_N"/>
</dbReference>
<dbReference type="GO" id="GO:0032580">
    <property type="term" value="C:Golgi cisterna membrane"/>
    <property type="evidence" value="ECO:0007669"/>
    <property type="project" value="UniProtKB-SubCell"/>
</dbReference>
<evidence type="ECO:0000256" key="12">
    <source>
        <dbReference type="RuleBase" id="RU003832"/>
    </source>
</evidence>
<evidence type="ECO:0000259" key="14">
    <source>
        <dbReference type="Pfam" id="PF17039"/>
    </source>
</evidence>
<dbReference type="KEGG" id="ccin:107264859"/>
<evidence type="ECO:0000256" key="10">
    <source>
        <dbReference type="ARBA" id="ARBA00023136"/>
    </source>
</evidence>
<feature type="domain" description="Fucosyltransferase N-terminal" evidence="14">
    <location>
        <begin position="61"/>
        <end position="172"/>
    </location>
</feature>
<keyword evidence="8 12" id="KW-1133">Transmembrane helix</keyword>
<gene>
    <name evidence="16" type="primary">LOC107264859</name>
</gene>
<proteinExistence type="inferred from homology"/>
<keyword evidence="4 12" id="KW-0328">Glycosyltransferase</keyword>
<reference evidence="16" key="1">
    <citation type="submission" date="2025-08" db="UniProtKB">
        <authorList>
            <consortium name="RefSeq"/>
        </authorList>
    </citation>
    <scope>IDENTIFICATION</scope>
</reference>
<dbReference type="InterPro" id="IPR001503">
    <property type="entry name" value="Glyco_trans_10"/>
</dbReference>
<keyword evidence="11" id="KW-0325">Glycoprotein</keyword>
<dbReference type="AlphaFoldDB" id="A0AAJ7BLL6"/>
<protein>
    <recommendedName>
        <fullName evidence="12">Fucosyltransferase</fullName>
        <ecNumber evidence="12">2.4.1.-</ecNumber>
    </recommendedName>
</protein>
<evidence type="ECO:0000256" key="3">
    <source>
        <dbReference type="ARBA" id="ARBA00008919"/>
    </source>
</evidence>
<evidence type="ECO:0000256" key="2">
    <source>
        <dbReference type="ARBA" id="ARBA00004922"/>
    </source>
</evidence>
<dbReference type="FunFam" id="3.40.50.11660:FF:000004">
    <property type="entry name" value="Glycoprotein 3-alpha-L-fucosyltransferase A"/>
    <property type="match status" value="1"/>
</dbReference>
<evidence type="ECO:0000256" key="7">
    <source>
        <dbReference type="ARBA" id="ARBA00022968"/>
    </source>
</evidence>
<evidence type="ECO:0000259" key="13">
    <source>
        <dbReference type="Pfam" id="PF00852"/>
    </source>
</evidence>
<comment type="similarity">
    <text evidence="3 12">Belongs to the glycosyltransferase 10 family.</text>
</comment>
<dbReference type="PANTHER" id="PTHR48438">
    <property type="entry name" value="ALPHA-(1,3)-FUCOSYLTRANSFERASE C-RELATED"/>
    <property type="match status" value="1"/>
</dbReference>
<keyword evidence="9 12" id="KW-0333">Golgi apparatus</keyword>